<organism evidence="2">
    <name type="scientific">marine sediment metagenome</name>
    <dbReference type="NCBI Taxonomy" id="412755"/>
    <lineage>
        <taxon>unclassified sequences</taxon>
        <taxon>metagenomes</taxon>
        <taxon>ecological metagenomes</taxon>
    </lineage>
</organism>
<feature type="region of interest" description="Disordered" evidence="1">
    <location>
        <begin position="15"/>
        <end position="48"/>
    </location>
</feature>
<feature type="compositionally biased region" description="Basic residues" evidence="1">
    <location>
        <begin position="35"/>
        <end position="48"/>
    </location>
</feature>
<dbReference type="AlphaFoldDB" id="A0A0F9MP51"/>
<comment type="caution">
    <text evidence="2">The sequence shown here is derived from an EMBL/GenBank/DDBJ whole genome shotgun (WGS) entry which is preliminary data.</text>
</comment>
<gene>
    <name evidence="2" type="ORF">LCGC14_1067240</name>
</gene>
<sequence length="134" mass="16386">MTKSRRRKRAQRILDALKEKAPLSTNRGDFDRTPGRKPTKKQRRHRGWRTPRLVTKGKYSEIIKDALEPQQEYDDWLDFRDGMRDAHPKRDKTKFISGRVGWWWDYPEEEIEKRNRKLKKQIEIRKAKKEKRNI</sequence>
<proteinExistence type="predicted"/>
<reference evidence="2" key="1">
    <citation type="journal article" date="2015" name="Nature">
        <title>Complex archaea that bridge the gap between prokaryotes and eukaryotes.</title>
        <authorList>
            <person name="Spang A."/>
            <person name="Saw J.H."/>
            <person name="Jorgensen S.L."/>
            <person name="Zaremba-Niedzwiedzka K."/>
            <person name="Martijn J."/>
            <person name="Lind A.E."/>
            <person name="van Eijk R."/>
            <person name="Schleper C."/>
            <person name="Guy L."/>
            <person name="Ettema T.J."/>
        </authorList>
    </citation>
    <scope>NUCLEOTIDE SEQUENCE</scope>
</reference>
<name>A0A0F9MP51_9ZZZZ</name>
<dbReference type="EMBL" id="LAZR01004575">
    <property type="protein sequence ID" value="KKN07399.1"/>
    <property type="molecule type" value="Genomic_DNA"/>
</dbReference>
<accession>A0A0F9MP51</accession>
<evidence type="ECO:0000313" key="2">
    <source>
        <dbReference type="EMBL" id="KKN07399.1"/>
    </source>
</evidence>
<protein>
    <submittedName>
        <fullName evidence="2">Uncharacterized protein</fullName>
    </submittedName>
</protein>
<evidence type="ECO:0000256" key="1">
    <source>
        <dbReference type="SAM" id="MobiDB-lite"/>
    </source>
</evidence>